<dbReference type="GeneID" id="89974184"/>
<proteinExistence type="predicted"/>
<dbReference type="Proteomes" id="UP001358417">
    <property type="component" value="Unassembled WGS sequence"/>
</dbReference>
<comment type="caution">
    <text evidence="1">The sequence shown here is derived from an EMBL/GenBank/DDBJ whole genome shotgun (WGS) entry which is preliminary data.</text>
</comment>
<dbReference type="RefSeq" id="XP_064703798.1">
    <property type="nucleotide sequence ID" value="XM_064849574.1"/>
</dbReference>
<evidence type="ECO:0000313" key="1">
    <source>
        <dbReference type="EMBL" id="KAK5048340.1"/>
    </source>
</evidence>
<protein>
    <submittedName>
        <fullName evidence="1">Uncharacterized protein</fullName>
    </submittedName>
</protein>
<evidence type="ECO:0000313" key="2">
    <source>
        <dbReference type="Proteomes" id="UP001358417"/>
    </source>
</evidence>
<reference evidence="1 2" key="1">
    <citation type="submission" date="2023-08" db="EMBL/GenBank/DDBJ databases">
        <title>Black Yeasts Isolated from many extreme environments.</title>
        <authorList>
            <person name="Coleine C."/>
            <person name="Stajich J.E."/>
            <person name="Selbmann L."/>
        </authorList>
    </citation>
    <scope>NUCLEOTIDE SEQUENCE [LARGE SCALE GENOMIC DNA]</scope>
    <source>
        <strain evidence="1 2">CCFEE 5792</strain>
    </source>
</reference>
<organism evidence="1 2">
    <name type="scientific">Exophiala bonariae</name>
    <dbReference type="NCBI Taxonomy" id="1690606"/>
    <lineage>
        <taxon>Eukaryota</taxon>
        <taxon>Fungi</taxon>
        <taxon>Dikarya</taxon>
        <taxon>Ascomycota</taxon>
        <taxon>Pezizomycotina</taxon>
        <taxon>Eurotiomycetes</taxon>
        <taxon>Chaetothyriomycetidae</taxon>
        <taxon>Chaetothyriales</taxon>
        <taxon>Herpotrichiellaceae</taxon>
        <taxon>Exophiala</taxon>
    </lineage>
</organism>
<gene>
    <name evidence="1" type="ORF">LTR84_006010</name>
</gene>
<dbReference type="AlphaFoldDB" id="A0AAV9N2L4"/>
<sequence length="139" mass="14961">MSATVDADAVSPTTTLLSTATSNQNQAHHWLQNNDGLALWFVLLVNNEQALEPALTRDLYTIWTYGTPLRATSLLSEAVPIHPDTRKAWHLQCLLPLSQFKLLVNVGGFPADQVLSLSLPEASQNGLSTGCGSSYGTLA</sequence>
<name>A0AAV9N2L4_9EURO</name>
<dbReference type="EMBL" id="JAVRRD010000022">
    <property type="protein sequence ID" value="KAK5048340.1"/>
    <property type="molecule type" value="Genomic_DNA"/>
</dbReference>
<accession>A0AAV9N2L4</accession>
<keyword evidence="2" id="KW-1185">Reference proteome</keyword>